<keyword evidence="4 7" id="KW-0547">Nucleotide-binding</keyword>
<keyword evidence="2" id="KW-0723">Serine/threonine-protein kinase</keyword>
<dbReference type="GO" id="GO:0004674">
    <property type="term" value="F:protein serine/threonine kinase activity"/>
    <property type="evidence" value="ECO:0007669"/>
    <property type="project" value="UniProtKB-KW"/>
</dbReference>
<dbReference type="InterPro" id="IPR000719">
    <property type="entry name" value="Prot_kinase_dom"/>
</dbReference>
<accession>A0A8S1MZF4</accession>
<sequence length="563" mass="65820">MKLADRKKYSVHLDMSALKQIIQTAHPLSTKRKIDTTPTSPNTSGLASDQKFKPVQPLHTNNNINNNNNTIQNIIFNFKNKTNKDKENTKISTMSKFPLLVDQFIRLFNLTQSEILEVQQMKQVYYYKQSKIQQDGQNGEYLCYAKDHIKYQYEIINLIGQGSFGQVFQVLDHKTQKTFALKIIRNQEKLKKQALVEANLLIMIKERDPLNKSNIVRIEDQFNFRGHQCIIFEKLEYNLFEILKQQKFRGLDYETLRKFSYQILVALNYLHKLNIVHCDLKPENVMIQDMKSKIIKLVDFGSGCIDGNQVYTYIQSRYYRAPEVIFGLKYGMEIDMWSFACLVCEIHTGQPIFPGDNEIEQFNLIMEVIGAPSIDFAQKCPRKKHFFDENGQPKKTVKTYRKPQSISLQEILKTTDDDFVDFLYRCFTWDAESRMKPQDALNHPWILTLNLKENSSKLNNKFYKDTDTNSGFKKQKTQSNKILKEFEKKLSKDNIFLKLQQTRTLIANNTFENKPVLSSRYINDKPTSSDRIRSNIAHSIHQILSCRQQNASNTQFIRKPSLG</sequence>
<evidence type="ECO:0000256" key="7">
    <source>
        <dbReference type="PROSITE-ProRule" id="PRU10141"/>
    </source>
</evidence>
<dbReference type="OrthoDB" id="9332038at2759"/>
<proteinExistence type="inferred from homology"/>
<dbReference type="PROSITE" id="PS50011">
    <property type="entry name" value="PROTEIN_KINASE_DOM"/>
    <property type="match status" value="1"/>
</dbReference>
<reference evidence="10" key="1">
    <citation type="submission" date="2021-01" db="EMBL/GenBank/DDBJ databases">
        <authorList>
            <consortium name="Genoscope - CEA"/>
            <person name="William W."/>
        </authorList>
    </citation>
    <scope>NUCLEOTIDE SEQUENCE</scope>
</reference>
<dbReference type="InterPro" id="IPR050494">
    <property type="entry name" value="Ser_Thr_dual-spec_kinase"/>
</dbReference>
<dbReference type="PROSITE" id="PS00107">
    <property type="entry name" value="PROTEIN_KINASE_ATP"/>
    <property type="match status" value="1"/>
</dbReference>
<gene>
    <name evidence="10" type="ORF">PSON_ATCC_30995.1.T0430193</name>
</gene>
<evidence type="ECO:0000256" key="4">
    <source>
        <dbReference type="ARBA" id="ARBA00022741"/>
    </source>
</evidence>
<keyword evidence="11" id="KW-1185">Reference proteome</keyword>
<dbReference type="PANTHER" id="PTHR24058">
    <property type="entry name" value="DUAL SPECIFICITY PROTEIN KINASE"/>
    <property type="match status" value="1"/>
</dbReference>
<dbReference type="EMBL" id="CAJJDN010000043">
    <property type="protein sequence ID" value="CAD8082443.1"/>
    <property type="molecule type" value="Genomic_DNA"/>
</dbReference>
<feature type="compositionally biased region" description="Polar residues" evidence="8">
    <location>
        <begin position="36"/>
        <end position="47"/>
    </location>
</feature>
<feature type="domain" description="Protein kinase" evidence="9">
    <location>
        <begin position="153"/>
        <end position="446"/>
    </location>
</feature>
<evidence type="ECO:0000256" key="5">
    <source>
        <dbReference type="ARBA" id="ARBA00022777"/>
    </source>
</evidence>
<evidence type="ECO:0000256" key="2">
    <source>
        <dbReference type="ARBA" id="ARBA00022527"/>
    </source>
</evidence>
<dbReference type="FunFam" id="1.10.510.10:FF:000624">
    <property type="entry name" value="Mitogen-activated protein kinase"/>
    <property type="match status" value="1"/>
</dbReference>
<evidence type="ECO:0000313" key="11">
    <source>
        <dbReference type="Proteomes" id="UP000692954"/>
    </source>
</evidence>
<dbReference type="GO" id="GO:0005737">
    <property type="term" value="C:cytoplasm"/>
    <property type="evidence" value="ECO:0007669"/>
    <property type="project" value="TreeGrafter"/>
</dbReference>
<dbReference type="Pfam" id="PF00069">
    <property type="entry name" value="Pkinase"/>
    <property type="match status" value="1"/>
</dbReference>
<evidence type="ECO:0000256" key="8">
    <source>
        <dbReference type="SAM" id="MobiDB-lite"/>
    </source>
</evidence>
<dbReference type="SMART" id="SM00220">
    <property type="entry name" value="S_TKc"/>
    <property type="match status" value="1"/>
</dbReference>
<feature type="region of interest" description="Disordered" evidence="8">
    <location>
        <begin position="29"/>
        <end position="50"/>
    </location>
</feature>
<feature type="binding site" evidence="7">
    <location>
        <position position="182"/>
    </location>
    <ligand>
        <name>ATP</name>
        <dbReference type="ChEBI" id="CHEBI:30616"/>
    </ligand>
</feature>
<comment type="caution">
    <text evidence="10">The sequence shown here is derived from an EMBL/GenBank/DDBJ whole genome shotgun (WGS) entry which is preliminary data.</text>
</comment>
<evidence type="ECO:0000259" key="9">
    <source>
        <dbReference type="PROSITE" id="PS50011"/>
    </source>
</evidence>
<dbReference type="PANTHER" id="PTHR24058:SF22">
    <property type="entry name" value="DUAL SPECIFICITY TYROSINE-PHOSPHORYLATION-REGULATED KINASE 4"/>
    <property type="match status" value="1"/>
</dbReference>
<dbReference type="CDD" id="cd14210">
    <property type="entry name" value="PKc_DYRK"/>
    <property type="match status" value="1"/>
</dbReference>
<evidence type="ECO:0000256" key="6">
    <source>
        <dbReference type="ARBA" id="ARBA00022840"/>
    </source>
</evidence>
<keyword evidence="3" id="KW-0808">Transferase</keyword>
<evidence type="ECO:0000256" key="1">
    <source>
        <dbReference type="ARBA" id="ARBA00008867"/>
    </source>
</evidence>
<comment type="similarity">
    <text evidence="1">Belongs to the protein kinase superfamily. CMGC Ser/Thr protein kinase family. MNB/DYRK subfamily.</text>
</comment>
<keyword evidence="6 7" id="KW-0067">ATP-binding</keyword>
<organism evidence="10 11">
    <name type="scientific">Paramecium sonneborni</name>
    <dbReference type="NCBI Taxonomy" id="65129"/>
    <lineage>
        <taxon>Eukaryota</taxon>
        <taxon>Sar</taxon>
        <taxon>Alveolata</taxon>
        <taxon>Ciliophora</taxon>
        <taxon>Intramacronucleata</taxon>
        <taxon>Oligohymenophorea</taxon>
        <taxon>Peniculida</taxon>
        <taxon>Parameciidae</taxon>
        <taxon>Paramecium</taxon>
    </lineage>
</organism>
<dbReference type="InterPro" id="IPR017441">
    <property type="entry name" value="Protein_kinase_ATP_BS"/>
</dbReference>
<evidence type="ECO:0000313" key="10">
    <source>
        <dbReference type="EMBL" id="CAD8082443.1"/>
    </source>
</evidence>
<dbReference type="Proteomes" id="UP000692954">
    <property type="component" value="Unassembled WGS sequence"/>
</dbReference>
<dbReference type="PROSITE" id="PS00108">
    <property type="entry name" value="PROTEIN_KINASE_ST"/>
    <property type="match status" value="1"/>
</dbReference>
<evidence type="ECO:0000256" key="3">
    <source>
        <dbReference type="ARBA" id="ARBA00022679"/>
    </source>
</evidence>
<dbReference type="GO" id="GO:0005524">
    <property type="term" value="F:ATP binding"/>
    <property type="evidence" value="ECO:0007669"/>
    <property type="project" value="UniProtKB-UniRule"/>
</dbReference>
<dbReference type="AlphaFoldDB" id="A0A8S1MZF4"/>
<dbReference type="GO" id="GO:0005856">
    <property type="term" value="C:cytoskeleton"/>
    <property type="evidence" value="ECO:0007669"/>
    <property type="project" value="TreeGrafter"/>
</dbReference>
<protein>
    <recommendedName>
        <fullName evidence="9">Protein kinase domain-containing protein</fullName>
    </recommendedName>
</protein>
<name>A0A8S1MZF4_9CILI</name>
<dbReference type="InterPro" id="IPR008271">
    <property type="entry name" value="Ser/Thr_kinase_AS"/>
</dbReference>
<keyword evidence="5" id="KW-0418">Kinase</keyword>